<organism evidence="1 2">
    <name type="scientific">Ammoniphilus resinae</name>
    <dbReference type="NCBI Taxonomy" id="861532"/>
    <lineage>
        <taxon>Bacteria</taxon>
        <taxon>Bacillati</taxon>
        <taxon>Bacillota</taxon>
        <taxon>Bacilli</taxon>
        <taxon>Bacillales</taxon>
        <taxon>Paenibacillaceae</taxon>
        <taxon>Aneurinibacillus group</taxon>
        <taxon>Ammoniphilus</taxon>
    </lineage>
</organism>
<dbReference type="RefSeq" id="WP_280922186.1">
    <property type="nucleotide sequence ID" value="NZ_JAGGKT010000004.1"/>
</dbReference>
<keyword evidence="2" id="KW-1185">Reference proteome</keyword>
<name>A0ABS4GNE8_9BACL</name>
<proteinExistence type="predicted"/>
<dbReference type="Proteomes" id="UP001519343">
    <property type="component" value="Unassembled WGS sequence"/>
</dbReference>
<comment type="caution">
    <text evidence="1">The sequence shown here is derived from an EMBL/GenBank/DDBJ whole genome shotgun (WGS) entry which is preliminary data.</text>
</comment>
<sequence length="40" mass="4672">MDPFQEKMICQVCPDKRKTVLATDITGILEWLTVRSPFLF</sequence>
<evidence type="ECO:0000313" key="1">
    <source>
        <dbReference type="EMBL" id="MBP1931789.1"/>
    </source>
</evidence>
<evidence type="ECO:0000313" key="2">
    <source>
        <dbReference type="Proteomes" id="UP001519343"/>
    </source>
</evidence>
<gene>
    <name evidence="1" type="ORF">J2Z37_001790</name>
</gene>
<protein>
    <submittedName>
        <fullName evidence="1">Uncharacterized protein</fullName>
    </submittedName>
</protein>
<dbReference type="EMBL" id="JAGGKT010000004">
    <property type="protein sequence ID" value="MBP1931789.1"/>
    <property type="molecule type" value="Genomic_DNA"/>
</dbReference>
<reference evidence="1 2" key="1">
    <citation type="submission" date="2021-03" db="EMBL/GenBank/DDBJ databases">
        <title>Genomic Encyclopedia of Type Strains, Phase IV (KMG-IV): sequencing the most valuable type-strain genomes for metagenomic binning, comparative biology and taxonomic classification.</title>
        <authorList>
            <person name="Goeker M."/>
        </authorList>
    </citation>
    <scope>NUCLEOTIDE SEQUENCE [LARGE SCALE GENOMIC DNA]</scope>
    <source>
        <strain evidence="1 2">DSM 24738</strain>
    </source>
</reference>
<accession>A0ABS4GNE8</accession>